<evidence type="ECO:0000256" key="4">
    <source>
        <dbReference type="ARBA" id="ARBA00048941"/>
    </source>
</evidence>
<reference evidence="5 6" key="1">
    <citation type="submission" date="2019-07" db="EMBL/GenBank/DDBJ databases">
        <title>New species of Amycolatopsis and Streptomyces.</title>
        <authorList>
            <person name="Duangmal K."/>
            <person name="Teo W.F.A."/>
            <person name="Lipun K."/>
        </authorList>
    </citation>
    <scope>NUCLEOTIDE SEQUENCE [LARGE SCALE GENOMIC DNA]</scope>
    <source>
        <strain evidence="5 6">JCM 30562</strain>
    </source>
</reference>
<evidence type="ECO:0000256" key="3">
    <source>
        <dbReference type="ARBA" id="ARBA00023033"/>
    </source>
</evidence>
<dbReference type="AlphaFoldDB" id="A0A558ADX3"/>
<evidence type="ECO:0000256" key="2">
    <source>
        <dbReference type="ARBA" id="ARBA00023002"/>
    </source>
</evidence>
<comment type="catalytic activity">
    <reaction evidence="4">
        <text>propane + NADH + O2 + H(+) = propan-2-ol + NAD(+) + H2O</text>
        <dbReference type="Rhea" id="RHEA:49992"/>
        <dbReference type="ChEBI" id="CHEBI:15377"/>
        <dbReference type="ChEBI" id="CHEBI:15378"/>
        <dbReference type="ChEBI" id="CHEBI:15379"/>
        <dbReference type="ChEBI" id="CHEBI:17824"/>
        <dbReference type="ChEBI" id="CHEBI:32879"/>
        <dbReference type="ChEBI" id="CHEBI:57540"/>
        <dbReference type="ChEBI" id="CHEBI:57945"/>
        <dbReference type="EC" id="1.14.13.227"/>
    </reaction>
</comment>
<evidence type="ECO:0000256" key="1">
    <source>
        <dbReference type="ARBA" id="ARBA00012710"/>
    </source>
</evidence>
<keyword evidence="3 5" id="KW-0503">Monooxygenase</keyword>
<dbReference type="SUPFAM" id="SSF47240">
    <property type="entry name" value="Ferritin-like"/>
    <property type="match status" value="1"/>
</dbReference>
<dbReference type="Pfam" id="PF02332">
    <property type="entry name" value="Phenol_Hydrox"/>
    <property type="match status" value="1"/>
</dbReference>
<dbReference type="EMBL" id="VJZA01000018">
    <property type="protein sequence ID" value="TVT22413.1"/>
    <property type="molecule type" value="Genomic_DNA"/>
</dbReference>
<dbReference type="OrthoDB" id="9806768at2"/>
<keyword evidence="2" id="KW-0560">Oxidoreductase</keyword>
<gene>
    <name evidence="5" type="ORF">FNH06_13545</name>
</gene>
<dbReference type="EC" id="1.14.13.227" evidence="1"/>
<dbReference type="RefSeq" id="WP_144638167.1">
    <property type="nucleotide sequence ID" value="NZ_BNAX01000020.1"/>
</dbReference>
<dbReference type="InterPro" id="IPR003430">
    <property type="entry name" value="Phenol_Hydrox"/>
</dbReference>
<dbReference type="InterPro" id="IPR009078">
    <property type="entry name" value="Ferritin-like_SF"/>
</dbReference>
<name>A0A558ADX3_9PSEU</name>
<protein>
    <recommendedName>
        <fullName evidence="1">propane 2-monooxygenase</fullName>
        <ecNumber evidence="1">1.14.13.227</ecNumber>
    </recommendedName>
</protein>
<dbReference type="GO" id="GO:0016709">
    <property type="term" value="F:oxidoreductase activity, acting on paired donors, with incorporation or reduction of molecular oxygen, NAD(P)H as one donor, and incorporation of one atom of oxygen"/>
    <property type="evidence" value="ECO:0007669"/>
    <property type="project" value="InterPro"/>
</dbReference>
<dbReference type="InterPro" id="IPR012348">
    <property type="entry name" value="RNR-like"/>
</dbReference>
<sequence>MQYELRYQVLEPKRQTYQNVIDRFGDQPASRYLEATLDVEPRENFHYRPTWDDSRELYDADYSVLKLADPYSYTDPRQFYYTPYVTNRAALHDEFNKQLNYLEERELLAKLPAAWRTVLSSVVLPLRHYESGAQMVSVGGARFAYGTSLEQCCTFAAFDRIGNAQMLSRVGIAIGEGTGELLQVAKREWLDSEHLQPLRRFVEEAMVMADWAEGLVAVDLVDSLVYPVLYRELDEVALTGGAGAYSLFTQYLHTWFKDQRKWLDALITAWARDERHGEANREHLARIVATWNPLAHEAATELARVVDRQLPDAGAVAALARTTTAAEQRWAKITGDAA</sequence>
<keyword evidence="6" id="KW-1185">Reference proteome</keyword>
<organism evidence="5 6">
    <name type="scientific">Amycolatopsis acidiphila</name>
    <dbReference type="NCBI Taxonomy" id="715473"/>
    <lineage>
        <taxon>Bacteria</taxon>
        <taxon>Bacillati</taxon>
        <taxon>Actinomycetota</taxon>
        <taxon>Actinomycetes</taxon>
        <taxon>Pseudonocardiales</taxon>
        <taxon>Pseudonocardiaceae</taxon>
        <taxon>Amycolatopsis</taxon>
    </lineage>
</organism>
<proteinExistence type="predicted"/>
<dbReference type="InterPro" id="IPR012078">
    <property type="entry name" value="MP_mOase_hydro"/>
</dbReference>
<evidence type="ECO:0000313" key="5">
    <source>
        <dbReference type="EMBL" id="TVT22413.1"/>
    </source>
</evidence>
<dbReference type="Proteomes" id="UP000318578">
    <property type="component" value="Unassembled WGS sequence"/>
</dbReference>
<accession>A0A558ADX3</accession>
<dbReference type="Gene3D" id="1.10.620.20">
    <property type="entry name" value="Ribonucleotide Reductase, subunit A"/>
    <property type="match status" value="1"/>
</dbReference>
<dbReference type="PIRSF" id="PIRSF000040">
    <property type="entry name" value="MMOH_comp"/>
    <property type="match status" value="1"/>
</dbReference>
<comment type="caution">
    <text evidence="5">The sequence shown here is derived from an EMBL/GenBank/DDBJ whole genome shotgun (WGS) entry which is preliminary data.</text>
</comment>
<evidence type="ECO:0000313" key="6">
    <source>
        <dbReference type="Proteomes" id="UP000318578"/>
    </source>
</evidence>